<proteinExistence type="predicted"/>
<protein>
    <submittedName>
        <fullName evidence="2">Uncharacterized protein</fullName>
    </submittedName>
</protein>
<feature type="region of interest" description="Disordered" evidence="1">
    <location>
        <begin position="88"/>
        <end position="108"/>
    </location>
</feature>
<organism evidence="2">
    <name type="scientific">Arundo donax</name>
    <name type="common">Giant reed</name>
    <name type="synonym">Donax arundinaceus</name>
    <dbReference type="NCBI Taxonomy" id="35708"/>
    <lineage>
        <taxon>Eukaryota</taxon>
        <taxon>Viridiplantae</taxon>
        <taxon>Streptophyta</taxon>
        <taxon>Embryophyta</taxon>
        <taxon>Tracheophyta</taxon>
        <taxon>Spermatophyta</taxon>
        <taxon>Magnoliopsida</taxon>
        <taxon>Liliopsida</taxon>
        <taxon>Poales</taxon>
        <taxon>Poaceae</taxon>
        <taxon>PACMAD clade</taxon>
        <taxon>Arundinoideae</taxon>
        <taxon>Arundineae</taxon>
        <taxon>Arundo</taxon>
    </lineage>
</organism>
<name>A0A0A9GJ53_ARUDO</name>
<evidence type="ECO:0000256" key="1">
    <source>
        <dbReference type="SAM" id="MobiDB-lite"/>
    </source>
</evidence>
<dbReference type="AlphaFoldDB" id="A0A0A9GJ53"/>
<evidence type="ECO:0000313" key="2">
    <source>
        <dbReference type="EMBL" id="JAE24522.1"/>
    </source>
</evidence>
<reference evidence="2" key="1">
    <citation type="submission" date="2014-09" db="EMBL/GenBank/DDBJ databases">
        <authorList>
            <person name="Magalhaes I.L.F."/>
            <person name="Oliveira U."/>
            <person name="Santos F.R."/>
            <person name="Vidigal T.H.D.A."/>
            <person name="Brescovit A.D."/>
            <person name="Santos A.J."/>
        </authorList>
    </citation>
    <scope>NUCLEOTIDE SEQUENCE</scope>
    <source>
        <tissue evidence="2">Shoot tissue taken approximately 20 cm above the soil surface</tissue>
    </source>
</reference>
<feature type="compositionally biased region" description="Basic and acidic residues" evidence="1">
    <location>
        <begin position="96"/>
        <end position="108"/>
    </location>
</feature>
<dbReference type="EMBL" id="GBRH01173374">
    <property type="protein sequence ID" value="JAE24522.1"/>
    <property type="molecule type" value="Transcribed_RNA"/>
</dbReference>
<sequence>MCSAPICTAVGWGSSSAVVASGEASSEGGAMEHGKVAWLRVLLRRGGKARVDLQHIRFAARRRWGGHPAPVSRTSFFTSCLSLLHPSCSSLGEDDTTTRRITPRERVS</sequence>
<accession>A0A0A9GJ53</accession>
<reference evidence="2" key="2">
    <citation type="journal article" date="2015" name="Data Brief">
        <title>Shoot transcriptome of the giant reed, Arundo donax.</title>
        <authorList>
            <person name="Barrero R.A."/>
            <person name="Guerrero F.D."/>
            <person name="Moolhuijzen P."/>
            <person name="Goolsby J.A."/>
            <person name="Tidwell J."/>
            <person name="Bellgard S.E."/>
            <person name="Bellgard M.I."/>
        </authorList>
    </citation>
    <scope>NUCLEOTIDE SEQUENCE</scope>
    <source>
        <tissue evidence="2">Shoot tissue taken approximately 20 cm above the soil surface</tissue>
    </source>
</reference>